<evidence type="ECO:0000313" key="1">
    <source>
        <dbReference type="EMBL" id="SBS85696.1"/>
    </source>
</evidence>
<reference evidence="2 4" key="3">
    <citation type="submission" date="2016-06" db="EMBL/GenBank/DDBJ databases">
        <authorList>
            <consortium name="Pathogen Informatics"/>
        </authorList>
    </citation>
    <scope>NUCLEOTIDE SEQUENCE [LARGE SCALE GENOMIC DNA]</scope>
</reference>
<dbReference type="EMBL" id="LT594630">
    <property type="protein sequence ID" value="SCN12832.1"/>
    <property type="molecule type" value="Genomic_DNA"/>
</dbReference>
<evidence type="ECO:0000313" key="4">
    <source>
        <dbReference type="Proteomes" id="UP000219813"/>
    </source>
</evidence>
<dbReference type="GeneID" id="39868935"/>
<dbReference type="OMA" id="YRNLMNY"/>
<gene>
    <name evidence="2" type="primary">PmUG01_09040700</name>
    <name evidence="1" type="ORF">PMALA_013540</name>
    <name evidence="2" type="ORF">PMUG01_09040700</name>
</gene>
<reference evidence="1" key="1">
    <citation type="submission" date="2016-05" db="EMBL/GenBank/DDBJ databases">
        <authorList>
            <person name="Lavstsen T."/>
            <person name="Jespersen J.S."/>
        </authorList>
    </citation>
    <scope>NUCLEOTIDE SEQUENCE [LARGE SCALE GENOMIC DNA]</scope>
</reference>
<evidence type="ECO:0000313" key="3">
    <source>
        <dbReference type="Proteomes" id="UP000078597"/>
    </source>
</evidence>
<organism evidence="1 3">
    <name type="scientific">Plasmodium malariae</name>
    <dbReference type="NCBI Taxonomy" id="5858"/>
    <lineage>
        <taxon>Eukaryota</taxon>
        <taxon>Sar</taxon>
        <taxon>Alveolata</taxon>
        <taxon>Apicomplexa</taxon>
        <taxon>Aconoidasida</taxon>
        <taxon>Haemosporida</taxon>
        <taxon>Plasmodiidae</taxon>
        <taxon>Plasmodium</taxon>
        <taxon>Plasmodium (Plasmodium)</taxon>
    </lineage>
</organism>
<keyword evidence="4" id="KW-1185">Reference proteome</keyword>
<dbReference type="Proteomes" id="UP000078597">
    <property type="component" value="Unassembled WGS sequence"/>
</dbReference>
<dbReference type="Proteomes" id="UP000219813">
    <property type="component" value="Chromosome 9"/>
</dbReference>
<evidence type="ECO:0000313" key="2">
    <source>
        <dbReference type="EMBL" id="SCN12832.1"/>
    </source>
</evidence>
<dbReference type="KEGG" id="pmal:PMUG01_09040700"/>
<dbReference type="OrthoDB" id="375087at2759"/>
<dbReference type="AlphaFoldDB" id="A0A1A8W3H1"/>
<proteinExistence type="predicted"/>
<name>A0A1A8W3H1_PLAMA</name>
<protein>
    <submittedName>
        <fullName evidence="1">Uncharacterized protein</fullName>
    </submittedName>
</protein>
<dbReference type="VEuPathDB" id="PlasmoDB:PmUG01_09040700"/>
<sequence length="263" mass="30122">MNIDGAYGMRSALNSSRLIEEPKYDMNTADLAHTSKNTNYLMNGGAVLTNAYNNDFIINRENYPVDMMSKFNLDQTLNSYNNTMPMNSVIHADPNDSISMQGMKTNLDTTGFDSYRNLMNYNNTQNTIQANHIPINLEEYNNNDVMYMNPNMGENFSAEYVNSLPTIDSDAMLYTNNFKIPNGNFNTAMHNNSNNNTKNNYNSLPYSMPIFENMNNPQMYMQHLNQKQTMNAPSPKIEHTCSIRKLPAANKRRIKPKKFFPCC</sequence>
<reference evidence="3" key="2">
    <citation type="submission" date="2016-05" db="EMBL/GenBank/DDBJ databases">
        <authorList>
            <person name="Naeem Raeece"/>
        </authorList>
    </citation>
    <scope>NUCLEOTIDE SEQUENCE [LARGE SCALE GENOMIC DNA]</scope>
</reference>
<accession>A0A1A8W3H1</accession>
<dbReference type="EMBL" id="FLQW01000736">
    <property type="protein sequence ID" value="SBS85696.1"/>
    <property type="molecule type" value="Genomic_DNA"/>
</dbReference>
<dbReference type="RefSeq" id="XP_028861729.1">
    <property type="nucleotide sequence ID" value="XM_029005106.1"/>
</dbReference>